<dbReference type="InterPro" id="IPR037278">
    <property type="entry name" value="ARFGAP/RecO"/>
</dbReference>
<evidence type="ECO:0000313" key="10">
    <source>
        <dbReference type="Proteomes" id="UP000186469"/>
    </source>
</evidence>
<gene>
    <name evidence="7" type="primary">recO</name>
    <name evidence="9" type="ORF">SAMN02745728_00228</name>
</gene>
<name>A0A1M7RVQ5_9BACT</name>
<dbReference type="EMBL" id="FRDI01000002">
    <property type="protein sequence ID" value="SHN50300.1"/>
    <property type="molecule type" value="Genomic_DNA"/>
</dbReference>
<dbReference type="SUPFAM" id="SSF50249">
    <property type="entry name" value="Nucleic acid-binding proteins"/>
    <property type="match status" value="1"/>
</dbReference>
<dbReference type="GO" id="GO:0006310">
    <property type="term" value="P:DNA recombination"/>
    <property type="evidence" value="ECO:0007669"/>
    <property type="project" value="UniProtKB-UniRule"/>
</dbReference>
<evidence type="ECO:0000256" key="1">
    <source>
        <dbReference type="ARBA" id="ARBA00007452"/>
    </source>
</evidence>
<organism evidence="9 10">
    <name type="scientific">Desulfovibrio litoralis DSM 11393</name>
    <dbReference type="NCBI Taxonomy" id="1121455"/>
    <lineage>
        <taxon>Bacteria</taxon>
        <taxon>Pseudomonadati</taxon>
        <taxon>Thermodesulfobacteriota</taxon>
        <taxon>Desulfovibrionia</taxon>
        <taxon>Desulfovibrionales</taxon>
        <taxon>Desulfovibrionaceae</taxon>
        <taxon>Desulfovibrio</taxon>
    </lineage>
</organism>
<feature type="domain" description="DNA replication/recombination mediator RecO N-terminal" evidence="8">
    <location>
        <begin position="1"/>
        <end position="67"/>
    </location>
</feature>
<protein>
    <recommendedName>
        <fullName evidence="2 7">DNA repair protein RecO</fullName>
    </recommendedName>
    <alternativeName>
        <fullName evidence="6 7">Recombination protein O</fullName>
    </alternativeName>
</protein>
<dbReference type="InterPro" id="IPR003717">
    <property type="entry name" value="RecO"/>
</dbReference>
<sequence>MYFSDEAVVLSLGRFRESDLWLRLLSPTRGIFTVFAFGGSKSRKRFCGCLDILNKLSISVSQSKKGEYLCLDEAVLRSGPLNLRSDFKRLGIVMNTLKFLEAFGVSSDSALNSFTLFNELLLLSEDEKQMPELFPLLFRLRLAFDHGYSINLESCGNCQSLLKKQAKTQRECDVEYMSNLAYDLTYKQESCYLLASEGQVFCEACASKIPVSGGTLSRLSTQSLHFLHLIKTLPLSDWHYFQFDSLTRRELSRSIDAFIEYHVGLRWHNGRFIRC</sequence>
<comment type="function">
    <text evidence="7">Involved in DNA repair and RecF pathway recombination.</text>
</comment>
<dbReference type="AlphaFoldDB" id="A0A1M7RVQ5"/>
<dbReference type="InterPro" id="IPR042242">
    <property type="entry name" value="RecO_C"/>
</dbReference>
<keyword evidence="5 7" id="KW-0234">DNA repair</keyword>
<evidence type="ECO:0000256" key="6">
    <source>
        <dbReference type="ARBA" id="ARBA00033409"/>
    </source>
</evidence>
<dbReference type="GO" id="GO:0006302">
    <property type="term" value="P:double-strand break repair"/>
    <property type="evidence" value="ECO:0007669"/>
    <property type="project" value="TreeGrafter"/>
</dbReference>
<dbReference type="PANTHER" id="PTHR33991:SF1">
    <property type="entry name" value="DNA REPAIR PROTEIN RECO"/>
    <property type="match status" value="1"/>
</dbReference>
<keyword evidence="3 7" id="KW-0227">DNA damage</keyword>
<dbReference type="Proteomes" id="UP000186469">
    <property type="component" value="Unassembled WGS sequence"/>
</dbReference>
<dbReference type="InterPro" id="IPR022572">
    <property type="entry name" value="DNA_rep/recomb_RecO_N"/>
</dbReference>
<proteinExistence type="inferred from homology"/>
<dbReference type="RefSeq" id="WP_072695640.1">
    <property type="nucleotide sequence ID" value="NZ_FRDI01000002.1"/>
</dbReference>
<dbReference type="HAMAP" id="MF_00201">
    <property type="entry name" value="RecO"/>
    <property type="match status" value="1"/>
</dbReference>
<dbReference type="GO" id="GO:0043590">
    <property type="term" value="C:bacterial nucleoid"/>
    <property type="evidence" value="ECO:0007669"/>
    <property type="project" value="TreeGrafter"/>
</dbReference>
<evidence type="ECO:0000259" key="8">
    <source>
        <dbReference type="Pfam" id="PF11967"/>
    </source>
</evidence>
<evidence type="ECO:0000256" key="4">
    <source>
        <dbReference type="ARBA" id="ARBA00023172"/>
    </source>
</evidence>
<evidence type="ECO:0000313" key="9">
    <source>
        <dbReference type="EMBL" id="SHN50300.1"/>
    </source>
</evidence>
<dbReference type="Pfam" id="PF02565">
    <property type="entry name" value="RecO_C"/>
    <property type="match status" value="1"/>
</dbReference>
<keyword evidence="4 7" id="KW-0233">DNA recombination</keyword>
<evidence type="ECO:0000256" key="3">
    <source>
        <dbReference type="ARBA" id="ARBA00022763"/>
    </source>
</evidence>
<dbReference type="PANTHER" id="PTHR33991">
    <property type="entry name" value="DNA REPAIR PROTEIN RECO"/>
    <property type="match status" value="1"/>
</dbReference>
<accession>A0A1M7RVQ5</accession>
<evidence type="ECO:0000256" key="7">
    <source>
        <dbReference type="HAMAP-Rule" id="MF_00201"/>
    </source>
</evidence>
<dbReference type="OrthoDB" id="9780797at2"/>
<reference evidence="9 10" key="1">
    <citation type="submission" date="2016-12" db="EMBL/GenBank/DDBJ databases">
        <authorList>
            <person name="Song W.-J."/>
            <person name="Kurnit D.M."/>
        </authorList>
    </citation>
    <scope>NUCLEOTIDE SEQUENCE [LARGE SCALE GENOMIC DNA]</scope>
    <source>
        <strain evidence="9 10">DSM 11393</strain>
    </source>
</reference>
<evidence type="ECO:0000256" key="5">
    <source>
        <dbReference type="ARBA" id="ARBA00023204"/>
    </source>
</evidence>
<comment type="similarity">
    <text evidence="1 7">Belongs to the RecO family.</text>
</comment>
<dbReference type="Gene3D" id="1.20.1440.120">
    <property type="entry name" value="Recombination protein O, C-terminal domain"/>
    <property type="match status" value="1"/>
</dbReference>
<dbReference type="Gene3D" id="2.40.50.140">
    <property type="entry name" value="Nucleic acid-binding proteins"/>
    <property type="match status" value="1"/>
</dbReference>
<keyword evidence="10" id="KW-1185">Reference proteome</keyword>
<dbReference type="SUPFAM" id="SSF57863">
    <property type="entry name" value="ArfGap/RecO-like zinc finger"/>
    <property type="match status" value="1"/>
</dbReference>
<dbReference type="InterPro" id="IPR012340">
    <property type="entry name" value="NA-bd_OB-fold"/>
</dbReference>
<dbReference type="Pfam" id="PF11967">
    <property type="entry name" value="RecO_N"/>
    <property type="match status" value="1"/>
</dbReference>
<evidence type="ECO:0000256" key="2">
    <source>
        <dbReference type="ARBA" id="ARBA00021310"/>
    </source>
</evidence>
<dbReference type="STRING" id="1121455.SAMN02745728_00228"/>